<feature type="non-terminal residue" evidence="2">
    <location>
        <position position="1"/>
    </location>
</feature>
<sequence length="81" mass="8994">RRSSVRFEDEIPSAKVLDVSSTTTPKTETIPIAKQDNEEATAQTSDNNLERNVSFRNNEDDLWTTITVNADPGGLVQSSHF</sequence>
<name>A0A8S2VH26_9BILA</name>
<comment type="caution">
    <text evidence="2">The sequence shown here is derived from an EMBL/GenBank/DDBJ whole genome shotgun (WGS) entry which is preliminary data.</text>
</comment>
<gene>
    <name evidence="2" type="ORF">BYL167_LOCUS31488</name>
    <name evidence="3" type="ORF">GIL414_LOCUS44791</name>
</gene>
<dbReference type="EMBL" id="CAJOBH010055481">
    <property type="protein sequence ID" value="CAF4399654.1"/>
    <property type="molecule type" value="Genomic_DNA"/>
</dbReference>
<dbReference type="Proteomes" id="UP000681720">
    <property type="component" value="Unassembled WGS sequence"/>
</dbReference>
<dbReference type="EMBL" id="CAJOBJ010136043">
    <property type="protein sequence ID" value="CAF4742533.1"/>
    <property type="molecule type" value="Genomic_DNA"/>
</dbReference>
<feature type="non-terminal residue" evidence="2">
    <location>
        <position position="81"/>
    </location>
</feature>
<evidence type="ECO:0000313" key="4">
    <source>
        <dbReference type="Proteomes" id="UP000681967"/>
    </source>
</evidence>
<evidence type="ECO:0000313" key="3">
    <source>
        <dbReference type="EMBL" id="CAF4742533.1"/>
    </source>
</evidence>
<proteinExistence type="predicted"/>
<dbReference type="AlphaFoldDB" id="A0A8S2VH26"/>
<feature type="region of interest" description="Disordered" evidence="1">
    <location>
        <begin position="19"/>
        <end position="47"/>
    </location>
</feature>
<organism evidence="2 4">
    <name type="scientific">Rotaria magnacalcarata</name>
    <dbReference type="NCBI Taxonomy" id="392030"/>
    <lineage>
        <taxon>Eukaryota</taxon>
        <taxon>Metazoa</taxon>
        <taxon>Spiralia</taxon>
        <taxon>Gnathifera</taxon>
        <taxon>Rotifera</taxon>
        <taxon>Eurotatoria</taxon>
        <taxon>Bdelloidea</taxon>
        <taxon>Philodinida</taxon>
        <taxon>Philodinidae</taxon>
        <taxon>Rotaria</taxon>
    </lineage>
</organism>
<accession>A0A8S2VH26</accession>
<evidence type="ECO:0000256" key="1">
    <source>
        <dbReference type="SAM" id="MobiDB-lite"/>
    </source>
</evidence>
<protein>
    <submittedName>
        <fullName evidence="2">Uncharacterized protein</fullName>
    </submittedName>
</protein>
<reference evidence="2" key="1">
    <citation type="submission" date="2021-02" db="EMBL/GenBank/DDBJ databases">
        <authorList>
            <person name="Nowell W R."/>
        </authorList>
    </citation>
    <scope>NUCLEOTIDE SEQUENCE</scope>
</reference>
<dbReference type="Proteomes" id="UP000681967">
    <property type="component" value="Unassembled WGS sequence"/>
</dbReference>
<evidence type="ECO:0000313" key="2">
    <source>
        <dbReference type="EMBL" id="CAF4399654.1"/>
    </source>
</evidence>